<dbReference type="RefSeq" id="WP_084257499.1">
    <property type="nucleotide sequence ID" value="NZ_FWWV01000032.1"/>
</dbReference>
<reference evidence="2" key="1">
    <citation type="submission" date="2017-04" db="EMBL/GenBank/DDBJ databases">
        <authorList>
            <person name="Varghese N."/>
            <person name="Submissions S."/>
        </authorList>
    </citation>
    <scope>NUCLEOTIDE SEQUENCE [LARGE SCALE GENOMIC DNA]</scope>
    <source>
        <strain evidence="2">DSM 23072</strain>
    </source>
</reference>
<accession>A0A1W1V2R0</accession>
<sequence>MKFEHLVSATLCDFQLLLEQFDLPIAVGSINDNDFILLQRGYGDLNWDYIITCYYSTDSSFDFCLKLKDATRKGIDAPIGVFLASYKIEAETLEIYGIEKFGNSVHLDGKMFLFSMFATFIFMSKIQGQYIKLIDVEKGNEILRSYYKQFGFVEDGEEDFILGMDKLQNLIEDSIKSN</sequence>
<dbReference type="STRING" id="1122938.SAMN05660772_02716"/>
<evidence type="ECO:0000313" key="2">
    <source>
        <dbReference type="Proteomes" id="UP000192408"/>
    </source>
</evidence>
<dbReference type="EMBL" id="FWWV01000032">
    <property type="protein sequence ID" value="SMB87314.1"/>
    <property type="molecule type" value="Genomic_DNA"/>
</dbReference>
<proteinExistence type="predicted"/>
<evidence type="ECO:0008006" key="3">
    <source>
        <dbReference type="Google" id="ProtNLM"/>
    </source>
</evidence>
<gene>
    <name evidence="1" type="ORF">SAMN05660772_02716</name>
</gene>
<organism evidence="1 2">
    <name type="scientific">Pasteurella testudinis DSM 23072</name>
    <dbReference type="NCBI Taxonomy" id="1122938"/>
    <lineage>
        <taxon>Bacteria</taxon>
        <taxon>Pseudomonadati</taxon>
        <taxon>Pseudomonadota</taxon>
        <taxon>Gammaproteobacteria</taxon>
        <taxon>Pasteurellales</taxon>
        <taxon>Pasteurellaceae</taxon>
        <taxon>Pasteurella</taxon>
    </lineage>
</organism>
<protein>
    <recommendedName>
        <fullName evidence="3">GNAT family N-acetyltransferase</fullName>
    </recommendedName>
</protein>
<dbReference type="AlphaFoldDB" id="A0A1W1V2R0"/>
<evidence type="ECO:0000313" key="1">
    <source>
        <dbReference type="EMBL" id="SMB87314.1"/>
    </source>
</evidence>
<name>A0A1W1V2R0_9PAST</name>
<dbReference type="Proteomes" id="UP000192408">
    <property type="component" value="Unassembled WGS sequence"/>
</dbReference>
<keyword evidence="2" id="KW-1185">Reference proteome</keyword>